<organism evidence="1 2">
    <name type="scientific">Lacticaseibacillus casei DSM 20011 = JCM 1134 = ATCC 393</name>
    <dbReference type="NCBI Taxonomy" id="1423732"/>
    <lineage>
        <taxon>Bacteria</taxon>
        <taxon>Bacillati</taxon>
        <taxon>Bacillota</taxon>
        <taxon>Bacilli</taxon>
        <taxon>Lactobacillales</taxon>
        <taxon>Lactobacillaceae</taxon>
        <taxon>Lacticaseibacillus</taxon>
    </lineage>
</organism>
<protein>
    <submittedName>
        <fullName evidence="1">Uncharacterized protein</fullName>
    </submittedName>
</protein>
<sequence>MAFVDDASFKKRSRTQLMQMKLTIIFSVGRLKVQFIGVDTQKRTKYGEMLGIKENGNEDYDFVIYYGKTGAHSVPWRKQHES</sequence>
<dbReference type="AlphaFoldDB" id="A0AAD1ESB2"/>
<reference evidence="1 2" key="1">
    <citation type="journal article" date="2013" name="PLoS ONE">
        <title>Genomic Adaptation of the Lactobacillus casei Group.</title>
        <authorList>
            <person name="Toh H."/>
            <person name="Oshima K."/>
            <person name="Nakano A."/>
            <person name="Takahata M."/>
            <person name="Murakami M."/>
            <person name="Takaki T."/>
            <person name="Nishiyama H."/>
            <person name="Igimi S."/>
            <person name="Hattori M."/>
            <person name="Morita H."/>
        </authorList>
    </citation>
    <scope>NUCLEOTIDE SEQUENCE [LARGE SCALE GENOMIC DNA]</scope>
    <source>
        <strain evidence="1 2">ATCC 393</strain>
    </source>
</reference>
<gene>
    <name evidence="1" type="ORF">LBCZ_0906</name>
</gene>
<proteinExistence type="predicted"/>
<accession>A0AAD1ESB2</accession>
<evidence type="ECO:0000313" key="1">
    <source>
        <dbReference type="EMBL" id="BAN74074.1"/>
    </source>
</evidence>
<name>A0AAD1ESB2_LACCA</name>
<evidence type="ECO:0000313" key="2">
    <source>
        <dbReference type="Proteomes" id="UP000015560"/>
    </source>
</evidence>
<dbReference type="Proteomes" id="UP000015560">
    <property type="component" value="Chromosome"/>
</dbReference>
<dbReference type="EMBL" id="AP012544">
    <property type="protein sequence ID" value="BAN74074.1"/>
    <property type="molecule type" value="Genomic_DNA"/>
</dbReference>